<dbReference type="AlphaFoldDB" id="A0A0U4E5J0"/>
<dbReference type="Gene3D" id="1.10.10.10">
    <property type="entry name" value="Winged helix-like DNA-binding domain superfamily/Winged helix DNA-binding domain"/>
    <property type="match status" value="1"/>
</dbReference>
<gene>
    <name evidence="3" type="ORF">AOX59_07830</name>
</gene>
<dbReference type="Pfam" id="PF03551">
    <property type="entry name" value="PadR"/>
    <property type="match status" value="1"/>
</dbReference>
<feature type="domain" description="Transcription regulator PadR N-terminal" evidence="1">
    <location>
        <begin position="11"/>
        <end position="85"/>
    </location>
</feature>
<name>A0A0U4E5J0_9BACI</name>
<dbReference type="STRING" id="1472767.AOX59_07830"/>
<evidence type="ECO:0000313" key="3">
    <source>
        <dbReference type="EMBL" id="ALX48524.1"/>
    </source>
</evidence>
<dbReference type="Gene3D" id="6.10.140.190">
    <property type="match status" value="1"/>
</dbReference>
<dbReference type="EMBL" id="CP013862">
    <property type="protein sequence ID" value="ALX48524.1"/>
    <property type="molecule type" value="Genomic_DNA"/>
</dbReference>
<dbReference type="InterPro" id="IPR036388">
    <property type="entry name" value="WH-like_DNA-bd_sf"/>
</dbReference>
<sequence length="187" mass="21828">MKKSNDTKYAILGLLTTDCRSGYAIKQMIDRSLNHFWKISYGQVYPMLKQLVTDELATVRDTTQAGGPDKKEYFITEKGEAALQEWLQTPIDKIPAERNAVLLKLFFSRHQYADTTIRQLEDYQEKLKERYSTYEVIEETIASHMRNKQDAPYWLFTLDYGKRRTKAAIDWCTDTIDQINSGRDNHG</sequence>
<dbReference type="OrthoDB" id="9783723at2"/>
<proteinExistence type="predicted"/>
<evidence type="ECO:0000259" key="1">
    <source>
        <dbReference type="Pfam" id="PF03551"/>
    </source>
</evidence>
<organism evidence="3 4">
    <name type="scientific">Lentibacillus amyloliquefaciens</name>
    <dbReference type="NCBI Taxonomy" id="1472767"/>
    <lineage>
        <taxon>Bacteria</taxon>
        <taxon>Bacillati</taxon>
        <taxon>Bacillota</taxon>
        <taxon>Bacilli</taxon>
        <taxon>Bacillales</taxon>
        <taxon>Bacillaceae</taxon>
        <taxon>Lentibacillus</taxon>
    </lineage>
</organism>
<dbReference type="Proteomes" id="UP000050331">
    <property type="component" value="Chromosome"/>
</dbReference>
<evidence type="ECO:0000313" key="4">
    <source>
        <dbReference type="Proteomes" id="UP000050331"/>
    </source>
</evidence>
<dbReference type="PANTHER" id="PTHR43252:SF6">
    <property type="entry name" value="NEGATIVE TRANSCRIPTION REGULATOR PADR"/>
    <property type="match status" value="1"/>
</dbReference>
<dbReference type="InterPro" id="IPR005149">
    <property type="entry name" value="Tscrpt_reg_PadR_N"/>
</dbReference>
<feature type="domain" description="Transcription regulator PadR C-terminal" evidence="2">
    <location>
        <begin position="98"/>
        <end position="179"/>
    </location>
</feature>
<keyword evidence="4" id="KW-1185">Reference proteome</keyword>
<dbReference type="InterPro" id="IPR036390">
    <property type="entry name" value="WH_DNA-bd_sf"/>
</dbReference>
<evidence type="ECO:0000259" key="2">
    <source>
        <dbReference type="Pfam" id="PF10400"/>
    </source>
</evidence>
<protein>
    <submittedName>
        <fullName evidence="3">Transcriptional regulator</fullName>
    </submittedName>
</protein>
<dbReference type="Pfam" id="PF10400">
    <property type="entry name" value="Vir_act_alpha_C"/>
    <property type="match status" value="1"/>
</dbReference>
<dbReference type="KEGG" id="lao:AOX59_07830"/>
<reference evidence="3 4" key="1">
    <citation type="submission" date="2016-01" db="EMBL/GenBank/DDBJ databases">
        <title>Complete genome sequence of strain Lentibacillus amyloliquefaciens LAM0015T isolated from saline sediment.</title>
        <authorList>
            <person name="Wang J.-L."/>
            <person name="He M.-X."/>
        </authorList>
    </citation>
    <scope>NUCLEOTIDE SEQUENCE [LARGE SCALE GENOMIC DNA]</scope>
    <source>
        <strain evidence="3 4">LAM0015</strain>
    </source>
</reference>
<dbReference type="PANTHER" id="PTHR43252">
    <property type="entry name" value="TRANSCRIPTIONAL REGULATOR YQJI"/>
    <property type="match status" value="1"/>
</dbReference>
<accession>A0A0U4E5J0</accession>
<dbReference type="InterPro" id="IPR018309">
    <property type="entry name" value="Tscrpt_reg_PadR_C"/>
</dbReference>
<dbReference type="RefSeq" id="WP_068444240.1">
    <property type="nucleotide sequence ID" value="NZ_CP013862.1"/>
</dbReference>
<dbReference type="SUPFAM" id="SSF46785">
    <property type="entry name" value="Winged helix' DNA-binding domain"/>
    <property type="match status" value="1"/>
</dbReference>